<dbReference type="Proteomes" id="UP000541470">
    <property type="component" value="Unassembled WGS sequence"/>
</dbReference>
<dbReference type="InterPro" id="IPR018711">
    <property type="entry name" value="NAGPA"/>
</dbReference>
<organism evidence="3 4">
    <name type="scientific">Rhizobium terricola</name>
    <dbReference type="NCBI Taxonomy" id="2728849"/>
    <lineage>
        <taxon>Bacteria</taxon>
        <taxon>Pseudomonadati</taxon>
        <taxon>Pseudomonadota</taxon>
        <taxon>Alphaproteobacteria</taxon>
        <taxon>Hyphomicrobiales</taxon>
        <taxon>Rhizobiaceae</taxon>
        <taxon>Rhizobium/Agrobacterium group</taxon>
        <taxon>Rhizobium</taxon>
    </lineage>
</organism>
<evidence type="ECO:0000259" key="2">
    <source>
        <dbReference type="Pfam" id="PF09992"/>
    </source>
</evidence>
<sequence>MPLLPLLISLIFSVLPLSWAVAAEACRDEVVDGARYAICSFEPGPALRIYHSDSDGKPFGGFDSLARQLWKEHHTLTFAMNGGMYHDDLSPVGLHIEYGREQAPVSTKAGWGNFHLLPNGVFYVKDGRAAVAETTRYLKRNPAPDFATQSGPMLVIDGKLHPKFLPDSDSLKIRNGVGVDAEGRVHLVISRDWVNFHQFARLFRDRLGCANALYLDGTISGMFAPELGRNDRWMPLGPIIAVIGTRP</sequence>
<dbReference type="Pfam" id="PF09992">
    <property type="entry name" value="NAGPA"/>
    <property type="match status" value="1"/>
</dbReference>
<evidence type="ECO:0000313" key="4">
    <source>
        <dbReference type="Proteomes" id="UP000541470"/>
    </source>
</evidence>
<keyword evidence="4" id="KW-1185">Reference proteome</keyword>
<proteinExistence type="predicted"/>
<keyword evidence="1" id="KW-0732">Signal</keyword>
<evidence type="ECO:0000313" key="3">
    <source>
        <dbReference type="EMBL" id="NML73603.1"/>
    </source>
</evidence>
<feature type="signal peptide" evidence="1">
    <location>
        <begin position="1"/>
        <end position="22"/>
    </location>
</feature>
<reference evidence="3 4" key="1">
    <citation type="submission" date="2020-04" db="EMBL/GenBank/DDBJ databases">
        <title>Rhizobium sp. S-51 isolated from soil.</title>
        <authorList>
            <person name="Dahal R.H."/>
        </authorList>
    </citation>
    <scope>NUCLEOTIDE SEQUENCE [LARGE SCALE GENOMIC DNA]</scope>
    <source>
        <strain evidence="3 4">S-51</strain>
    </source>
</reference>
<feature type="chain" id="PRO_5030552856" description="Phosphodiester glycosidase domain-containing protein" evidence="1">
    <location>
        <begin position="23"/>
        <end position="247"/>
    </location>
</feature>
<name>A0A7Y0FUQ3_9HYPH</name>
<dbReference type="RefSeq" id="WP_169588064.1">
    <property type="nucleotide sequence ID" value="NZ_JABBGK010000001.1"/>
</dbReference>
<dbReference type="EMBL" id="JABBGK010000001">
    <property type="protein sequence ID" value="NML73603.1"/>
    <property type="molecule type" value="Genomic_DNA"/>
</dbReference>
<comment type="caution">
    <text evidence="3">The sequence shown here is derived from an EMBL/GenBank/DDBJ whole genome shotgun (WGS) entry which is preliminary data.</text>
</comment>
<dbReference type="AlphaFoldDB" id="A0A7Y0FUQ3"/>
<accession>A0A7Y0FUQ3</accession>
<gene>
    <name evidence="3" type="ORF">HHL25_05625</name>
</gene>
<evidence type="ECO:0000256" key="1">
    <source>
        <dbReference type="SAM" id="SignalP"/>
    </source>
</evidence>
<feature type="domain" description="Phosphodiester glycosidase" evidence="2">
    <location>
        <begin position="76"/>
        <end position="223"/>
    </location>
</feature>
<protein>
    <recommendedName>
        <fullName evidence="2">Phosphodiester glycosidase domain-containing protein</fullName>
    </recommendedName>
</protein>